<keyword evidence="4" id="KW-1185">Reference proteome</keyword>
<comment type="caution">
    <text evidence="3">The sequence shown here is derived from an EMBL/GenBank/DDBJ whole genome shotgun (WGS) entry which is preliminary data.</text>
</comment>
<evidence type="ECO:0000259" key="2">
    <source>
        <dbReference type="Pfam" id="PF13490"/>
    </source>
</evidence>
<organism evidence="3 4">
    <name type="scientific">Dethiosulfatarculus sandiegensis</name>
    <dbReference type="NCBI Taxonomy" id="1429043"/>
    <lineage>
        <taxon>Bacteria</taxon>
        <taxon>Pseudomonadati</taxon>
        <taxon>Thermodesulfobacteriota</taxon>
        <taxon>Desulfarculia</taxon>
        <taxon>Desulfarculales</taxon>
        <taxon>Desulfarculaceae</taxon>
        <taxon>Dethiosulfatarculus</taxon>
    </lineage>
</organism>
<dbReference type="InParanoid" id="A0A0D2J677"/>
<dbReference type="RefSeq" id="WP_044352312.1">
    <property type="nucleotide sequence ID" value="NZ_AZAC01000067.1"/>
</dbReference>
<dbReference type="Gene3D" id="1.10.10.1320">
    <property type="entry name" value="Anti-sigma factor, zinc-finger domain"/>
    <property type="match status" value="1"/>
</dbReference>
<dbReference type="STRING" id="1429043.X474_25445"/>
<dbReference type="Pfam" id="PF13490">
    <property type="entry name" value="zf-HC2"/>
    <property type="match status" value="1"/>
</dbReference>
<evidence type="ECO:0000313" key="3">
    <source>
        <dbReference type="EMBL" id="KIX11211.1"/>
    </source>
</evidence>
<sequence length="174" mass="19480">MTDQVIHPDLLAFLEGVTTPQTQEEARAHIAECPRCREELKYLRRTLMVIDQVAQKMQAAFPDPKERGREFDALIDPDLAEEEAFSLLPEEIVPELPSRLKKGLSQQEDETVSARLKKSLSALTGLGKEAVERLSDSILSGEEQPDAAPAIRDDATNVEDKEDEPGRDEKDEKN</sequence>
<proteinExistence type="predicted"/>
<gene>
    <name evidence="3" type="ORF">X474_25445</name>
</gene>
<evidence type="ECO:0000313" key="4">
    <source>
        <dbReference type="Proteomes" id="UP000032233"/>
    </source>
</evidence>
<feature type="domain" description="Putative zinc-finger" evidence="2">
    <location>
        <begin position="8"/>
        <end position="37"/>
    </location>
</feature>
<dbReference type="AlphaFoldDB" id="A0A0D2J677"/>
<reference evidence="3 4" key="1">
    <citation type="submission" date="2013-11" db="EMBL/GenBank/DDBJ databases">
        <title>Metagenomic analysis of a methanogenic consortium involved in long chain n-alkane degradation.</title>
        <authorList>
            <person name="Davidova I.A."/>
            <person name="Callaghan A.V."/>
            <person name="Wawrik B."/>
            <person name="Pruitt S."/>
            <person name="Marks C."/>
            <person name="Duncan K.E."/>
            <person name="Suflita J.M."/>
        </authorList>
    </citation>
    <scope>NUCLEOTIDE SEQUENCE [LARGE SCALE GENOMIC DNA]</scope>
    <source>
        <strain evidence="3 4">SPR</strain>
    </source>
</reference>
<dbReference type="InterPro" id="IPR027383">
    <property type="entry name" value="Znf_put"/>
</dbReference>
<feature type="region of interest" description="Disordered" evidence="1">
    <location>
        <begin position="134"/>
        <end position="174"/>
    </location>
</feature>
<accession>A0A0D2J677</accession>
<dbReference type="Proteomes" id="UP000032233">
    <property type="component" value="Unassembled WGS sequence"/>
</dbReference>
<dbReference type="OrthoDB" id="4425192at2"/>
<dbReference type="EMBL" id="AZAC01000067">
    <property type="protein sequence ID" value="KIX11211.1"/>
    <property type="molecule type" value="Genomic_DNA"/>
</dbReference>
<name>A0A0D2J677_9BACT</name>
<protein>
    <recommendedName>
        <fullName evidence="2">Putative zinc-finger domain-containing protein</fullName>
    </recommendedName>
</protein>
<dbReference type="InterPro" id="IPR041916">
    <property type="entry name" value="Anti_sigma_zinc_sf"/>
</dbReference>
<evidence type="ECO:0000256" key="1">
    <source>
        <dbReference type="SAM" id="MobiDB-lite"/>
    </source>
</evidence>